<dbReference type="SUPFAM" id="SSF51445">
    <property type="entry name" value="(Trans)glycosidases"/>
    <property type="match status" value="1"/>
</dbReference>
<evidence type="ECO:0000256" key="17">
    <source>
        <dbReference type="ARBA" id="ARBA00023326"/>
    </source>
</evidence>
<reference evidence="25 26" key="1">
    <citation type="submission" date="2015-05" db="EMBL/GenBank/DDBJ databases">
        <authorList>
            <person name="Wang D.B."/>
            <person name="Wang M."/>
        </authorList>
    </citation>
    <scope>NUCLEOTIDE SEQUENCE [LARGE SCALE GENOMIC DNA]</scope>
    <source>
        <strain evidence="25">VL1</strain>
    </source>
</reference>
<evidence type="ECO:0000256" key="19">
    <source>
        <dbReference type="ARBA" id="ARBA00032134"/>
    </source>
</evidence>
<dbReference type="PROSITE" id="PS00587">
    <property type="entry name" value="GLYCOSYL_HYDROL_F17"/>
    <property type="match status" value="1"/>
</dbReference>
<feature type="region of interest" description="Disordered" evidence="24">
    <location>
        <begin position="648"/>
        <end position="729"/>
    </location>
</feature>
<evidence type="ECO:0000256" key="12">
    <source>
        <dbReference type="ARBA" id="ARBA00023136"/>
    </source>
</evidence>
<evidence type="ECO:0000256" key="8">
    <source>
        <dbReference type="ARBA" id="ARBA00022525"/>
    </source>
</evidence>
<dbReference type="GO" id="GO:0000272">
    <property type="term" value="P:polysaccharide catabolic process"/>
    <property type="evidence" value="ECO:0007669"/>
    <property type="project" value="UniProtKB-KW"/>
</dbReference>
<evidence type="ECO:0000256" key="20">
    <source>
        <dbReference type="ARBA" id="ARBA00032906"/>
    </source>
</evidence>
<evidence type="ECO:0000256" key="1">
    <source>
        <dbReference type="ARBA" id="ARBA00000382"/>
    </source>
</evidence>
<evidence type="ECO:0000256" key="7">
    <source>
        <dbReference type="ARBA" id="ARBA00022512"/>
    </source>
</evidence>
<evidence type="ECO:0000256" key="18">
    <source>
        <dbReference type="ARBA" id="ARBA00025152"/>
    </source>
</evidence>
<feature type="compositionally biased region" description="Low complexity" evidence="24">
    <location>
        <begin position="700"/>
        <end position="711"/>
    </location>
</feature>
<evidence type="ECO:0000256" key="5">
    <source>
        <dbReference type="ARBA" id="ARBA00012780"/>
    </source>
</evidence>
<evidence type="ECO:0000256" key="16">
    <source>
        <dbReference type="ARBA" id="ARBA00023316"/>
    </source>
</evidence>
<keyword evidence="12" id="KW-0472">Membrane</keyword>
<evidence type="ECO:0000256" key="23">
    <source>
        <dbReference type="SAM" id="Coils"/>
    </source>
</evidence>
<evidence type="ECO:0000256" key="11">
    <source>
        <dbReference type="ARBA" id="ARBA00022801"/>
    </source>
</evidence>
<dbReference type="InterPro" id="IPR016024">
    <property type="entry name" value="ARM-type_fold"/>
</dbReference>
<evidence type="ECO:0000313" key="26">
    <source>
        <dbReference type="Proteomes" id="UP000044602"/>
    </source>
</evidence>
<dbReference type="GO" id="GO:0071555">
    <property type="term" value="P:cell wall organization"/>
    <property type="evidence" value="ECO:0007669"/>
    <property type="project" value="UniProtKB-KW"/>
</dbReference>
<keyword evidence="15" id="KW-0449">Lipoprotein</keyword>
<feature type="compositionally biased region" description="Polar residues" evidence="24">
    <location>
        <begin position="686"/>
        <end position="695"/>
    </location>
</feature>
<feature type="coiled-coil region" evidence="23">
    <location>
        <begin position="404"/>
        <end position="470"/>
    </location>
</feature>
<keyword evidence="10" id="KW-0732">Signal</keyword>
<evidence type="ECO:0000256" key="24">
    <source>
        <dbReference type="SAM" id="MobiDB-lite"/>
    </source>
</evidence>
<evidence type="ECO:0000256" key="22">
    <source>
        <dbReference type="RuleBase" id="RU004336"/>
    </source>
</evidence>
<evidence type="ECO:0000256" key="10">
    <source>
        <dbReference type="ARBA" id="ARBA00022729"/>
    </source>
</evidence>
<evidence type="ECO:0000256" key="9">
    <source>
        <dbReference type="ARBA" id="ARBA00022622"/>
    </source>
</evidence>
<feature type="coiled-coil region" evidence="23">
    <location>
        <begin position="509"/>
        <end position="560"/>
    </location>
</feature>
<keyword evidence="26" id="KW-1185">Reference proteome</keyword>
<feature type="region of interest" description="Disordered" evidence="24">
    <location>
        <begin position="1115"/>
        <end position="1186"/>
    </location>
</feature>
<evidence type="ECO:0000313" key="25">
    <source>
        <dbReference type="EMBL" id="CRK17738.1"/>
    </source>
</evidence>
<keyword evidence="13" id="KW-0325">Glycoprotein</keyword>
<evidence type="ECO:0000256" key="21">
    <source>
        <dbReference type="RuleBase" id="RU004335"/>
    </source>
</evidence>
<dbReference type="PANTHER" id="PTHR15154:SF2">
    <property type="entry name" value="HAMARTIN"/>
    <property type="match status" value="1"/>
</dbReference>
<keyword evidence="11 22" id="KW-0378">Hydrolase</keyword>
<keyword evidence="7" id="KW-0134">Cell wall</keyword>
<feature type="region of interest" description="Disordered" evidence="24">
    <location>
        <begin position="1209"/>
        <end position="1231"/>
    </location>
</feature>
<dbReference type="GO" id="GO:0051726">
    <property type="term" value="P:regulation of cell cycle"/>
    <property type="evidence" value="ECO:0007669"/>
    <property type="project" value="TreeGrafter"/>
</dbReference>
<dbReference type="Proteomes" id="UP000044602">
    <property type="component" value="Unassembled WGS sequence"/>
</dbReference>
<dbReference type="Pfam" id="PF00332">
    <property type="entry name" value="Glyco_hydro_17"/>
    <property type="match status" value="1"/>
</dbReference>
<dbReference type="GO" id="GO:0032007">
    <property type="term" value="P:negative regulation of TOR signaling"/>
    <property type="evidence" value="ECO:0007669"/>
    <property type="project" value="TreeGrafter"/>
</dbReference>
<comment type="subcellular location">
    <subcellularLocation>
        <location evidence="3">Cell membrane</location>
        <topology evidence="3">Lipid-anchor</topology>
        <topology evidence="3">GPI-anchor</topology>
    </subcellularLocation>
    <subcellularLocation>
        <location evidence="2">Secreted</location>
        <location evidence="2">Cell wall</location>
    </subcellularLocation>
</comment>
<evidence type="ECO:0000256" key="6">
    <source>
        <dbReference type="ARBA" id="ARBA00019762"/>
    </source>
</evidence>
<gene>
    <name evidence="25" type="ORF">BN1708_003019</name>
</gene>
<dbReference type="STRING" id="100787.A0A0G4L6W6"/>
<accession>A0A0G4L6W6</accession>
<dbReference type="FunFam" id="3.20.20.80:FF:000233">
    <property type="entry name" value="Probable glucan endo-1,3-beta-glucosidase eglC"/>
    <property type="match status" value="1"/>
</dbReference>
<dbReference type="InterPro" id="IPR000490">
    <property type="entry name" value="Glyco_hydro_17"/>
</dbReference>
<dbReference type="GO" id="GO:0005886">
    <property type="term" value="C:plasma membrane"/>
    <property type="evidence" value="ECO:0007669"/>
    <property type="project" value="UniProtKB-SubCell"/>
</dbReference>
<dbReference type="InterPro" id="IPR017853">
    <property type="entry name" value="GH"/>
</dbReference>
<dbReference type="Pfam" id="PF04388">
    <property type="entry name" value="Hamartin"/>
    <property type="match status" value="1"/>
</dbReference>
<feature type="compositionally biased region" description="Acidic residues" evidence="24">
    <location>
        <begin position="1154"/>
        <end position="1164"/>
    </location>
</feature>
<dbReference type="AlphaFoldDB" id="A0A0G4L6W6"/>
<evidence type="ECO:0000256" key="13">
    <source>
        <dbReference type="ARBA" id="ARBA00023180"/>
    </source>
</evidence>
<dbReference type="EC" id="3.2.1.39" evidence="5"/>
<protein>
    <recommendedName>
        <fullName evidence="6">Probable glucan endo-1,3-beta-glucosidase eglC</fullName>
        <ecNumber evidence="5">3.2.1.39</ecNumber>
    </recommendedName>
    <alternativeName>
        <fullName evidence="19">Endo-1,3-beta-glucanase eglC</fullName>
    </alternativeName>
    <alternativeName>
        <fullName evidence="20">Laminarinase eglC</fullName>
    </alternativeName>
</protein>
<keyword evidence="8" id="KW-0964">Secreted</keyword>
<dbReference type="SUPFAM" id="SSF48371">
    <property type="entry name" value="ARM repeat"/>
    <property type="match status" value="1"/>
</dbReference>
<name>A0A0G4L6W6_VERLO</name>
<dbReference type="GO" id="GO:0042973">
    <property type="term" value="F:glucan endo-1,3-beta-D-glucosidase activity"/>
    <property type="evidence" value="ECO:0007669"/>
    <property type="project" value="UniProtKB-EC"/>
</dbReference>
<dbReference type="PANTHER" id="PTHR15154">
    <property type="entry name" value="HAMARTIN"/>
    <property type="match status" value="1"/>
</dbReference>
<dbReference type="InterPro" id="IPR007483">
    <property type="entry name" value="Hamartin"/>
</dbReference>
<organism evidence="25 26">
    <name type="scientific">Verticillium longisporum</name>
    <name type="common">Verticillium dahliae var. longisporum</name>
    <dbReference type="NCBI Taxonomy" id="100787"/>
    <lineage>
        <taxon>Eukaryota</taxon>
        <taxon>Fungi</taxon>
        <taxon>Dikarya</taxon>
        <taxon>Ascomycota</taxon>
        <taxon>Pezizomycotina</taxon>
        <taxon>Sordariomycetes</taxon>
        <taxon>Hypocreomycetidae</taxon>
        <taxon>Glomerellales</taxon>
        <taxon>Plectosphaerellaceae</taxon>
        <taxon>Verticillium</taxon>
    </lineage>
</organism>
<evidence type="ECO:0000256" key="14">
    <source>
        <dbReference type="ARBA" id="ARBA00023277"/>
    </source>
</evidence>
<dbReference type="GO" id="GO:0033596">
    <property type="term" value="C:TSC1-TSC2 complex"/>
    <property type="evidence" value="ECO:0007669"/>
    <property type="project" value="TreeGrafter"/>
</dbReference>
<comment type="catalytic activity">
    <reaction evidence="1">
        <text>Hydrolysis of (1-&gt;3)-beta-D-glucosidic linkages in (1-&gt;3)-beta-D-glucans.</text>
        <dbReference type="EC" id="3.2.1.39"/>
    </reaction>
</comment>
<dbReference type="Gene3D" id="3.20.20.80">
    <property type="entry name" value="Glycosidases"/>
    <property type="match status" value="1"/>
</dbReference>
<keyword evidence="16" id="KW-0961">Cell wall biogenesis/degradation</keyword>
<keyword evidence="23" id="KW-0175">Coiled coil</keyword>
<keyword evidence="17" id="KW-0624">Polysaccharide degradation</keyword>
<dbReference type="GO" id="GO:0098552">
    <property type="term" value="C:side of membrane"/>
    <property type="evidence" value="ECO:0007669"/>
    <property type="project" value="UniProtKB-KW"/>
</dbReference>
<comment type="similarity">
    <text evidence="4 21">Belongs to the glycosyl hydrolase 17 family.</text>
</comment>
<sequence length="1252" mass="136925">MASSGSLKDLSKAINAYYSNAPTLPLPDELTQAIEAYLDKHEKFDDQTSEKLHDELQVIYNSHVAGQPSRYASFIAIFRRFVTVIRTPARLFHWWDIMGESVEMNAVHEKGLLAESAAGTMDLLMMGDVDEQENKADGAVNPFAERLYLAWMDKHRPIESSQGDESDIGGGSTERPMREGLIAWGKKKPKDFLLLIDKYFVKSEYRSRSARMLCDFIQKQPPHLHLILQTPLFGNLLRCLQHDTSTTAVSLAITTLIMILPHMPSSLVPFLPILFNIYARLLFWDNERTGTVEAASEDNDARSLTSASGWEASTFCAESDDLEIRHLASYFTILYGMYPLNFTDYIRKPQRYLRHANAAESDERQVMLLQNDLNFERYLKQQHMAHIGELRRKQVREAASEAEAQHLILANRNLRNRLDDAKKAEMQIRKESERSRTLAKKWESDLSAKLRTLREESKKTKTTEESLRRELLSAKQEGEKLRKIVCDAEVKELNSRQNMQSVEIEAAEISRLKAEVDRLTMSERDLQAKEVERQTAMKSAAESENRSEILDLKLASKERELEKTKKLCQSQIAALTMQLAEAQEGRRPRRTVTAGDETTAESALAASRAKQAELQKQYTNLMRRFTVLQSQYEDGKLAVGSVTSQGRNEFPFRMEGDDGSTHSSSPVNVRSRPHRGFSDPDYLDPVTSSFNTTPALDTKPSTPVPTVSTSPGTEGAGSGSNASPDQRIYGGVQNRMRKEEKGAGGRHYRTSTTRQKLTVALNCAKLSIMRSFTSGAALLAAVQSAQAAFQGFNYGNVFTDGRPKSLQDFTDEFETAQNLEGTNGAFNSARLYTMVQAGTTNDPIAAIQAAIDTRTSLLLGLWASAGSEAFSNEIAALRRTIEEYGDQLDGLIAGISIGSEDLYRNSPTGIAANENPGANPNTLVDYFNQVRDVIEGTSFAAYPLGHVDTWNAWDNSSNQAVIDASDWIGFDAYAYFEDTQDNDISNGKALFDSALQRTRNAVGGKPIWITETGWPTSGDTVGNAVPSPENAEIFYQEVGCPLFGETNTWWYSFRNSPGTPNPSFGVIGPDLTTKPLYDLSCDAAGSTSSSSTVRATTAISATASTATAVAPVSTPTVVAPIPGEPVQGDEDEHTAGPAPTETSEAVPVPVPSDSSDDHDGDDNGEVPSDGVPVPVPVPAPTASAPSSVHIETTLVGSTTLTHASAIPTHAANGTVPTPEPTSTEPVEVAPGSASSMSFSAIVLAAALAVALF</sequence>
<evidence type="ECO:0000256" key="15">
    <source>
        <dbReference type="ARBA" id="ARBA00023288"/>
    </source>
</evidence>
<proteinExistence type="inferred from homology"/>
<feature type="compositionally biased region" description="Basic and acidic residues" evidence="24">
    <location>
        <begin position="650"/>
        <end position="660"/>
    </location>
</feature>
<evidence type="ECO:0000256" key="4">
    <source>
        <dbReference type="ARBA" id="ARBA00008773"/>
    </source>
</evidence>
<comment type="function">
    <text evidence="18">Glucanases play a role in cell expansion during growth, in cell-cell fusion during mating, and in spore release during sporulation. This enzyme may be involved in beta-glucan degradation and also function biosynthetically as a transglycosylase.</text>
</comment>
<keyword evidence="9" id="KW-0336">GPI-anchor</keyword>
<evidence type="ECO:0000256" key="2">
    <source>
        <dbReference type="ARBA" id="ARBA00004191"/>
    </source>
</evidence>
<feature type="compositionally biased region" description="Low complexity" evidence="24">
    <location>
        <begin position="1214"/>
        <end position="1228"/>
    </location>
</feature>
<evidence type="ECO:0000256" key="3">
    <source>
        <dbReference type="ARBA" id="ARBA00004609"/>
    </source>
</evidence>
<dbReference type="EMBL" id="CVQH01008890">
    <property type="protein sequence ID" value="CRK17738.1"/>
    <property type="molecule type" value="Genomic_DNA"/>
</dbReference>
<keyword evidence="22" id="KW-0326">Glycosidase</keyword>
<keyword evidence="14" id="KW-0119">Carbohydrate metabolism</keyword>